<dbReference type="EMBL" id="CP092871">
    <property type="protein sequence ID" value="UYV71725.1"/>
    <property type="molecule type" value="Genomic_DNA"/>
</dbReference>
<reference evidence="6 7" key="1">
    <citation type="submission" date="2022-01" db="EMBL/GenBank/DDBJ databases">
        <title>A chromosomal length assembly of Cordylochernes scorpioides.</title>
        <authorList>
            <person name="Zeh D."/>
            <person name="Zeh J."/>
        </authorList>
    </citation>
    <scope>NUCLEOTIDE SEQUENCE [LARGE SCALE GENOMIC DNA]</scope>
    <source>
        <strain evidence="6">IN4F17</strain>
        <tissue evidence="6">Whole Body</tissue>
    </source>
</reference>
<dbReference type="PANTHER" id="PTHR12429:SF6">
    <property type="entry name" value="PROTEIN NEURALIZED"/>
    <property type="match status" value="1"/>
</dbReference>
<feature type="domain" description="RING-type" evidence="4">
    <location>
        <begin position="476"/>
        <end position="515"/>
    </location>
</feature>
<dbReference type="Pfam" id="PF07177">
    <property type="entry name" value="Neuralized"/>
    <property type="match status" value="2"/>
</dbReference>
<dbReference type="Pfam" id="PF13920">
    <property type="entry name" value="zf-C3HC4_3"/>
    <property type="match status" value="1"/>
</dbReference>
<dbReference type="Gene3D" id="3.30.40.10">
    <property type="entry name" value="Zinc/RING finger domain, C3HC4 (zinc finger)"/>
    <property type="match status" value="1"/>
</dbReference>
<keyword evidence="1 3" id="KW-0479">Metal-binding</keyword>
<proteinExistence type="predicted"/>
<evidence type="ECO:0000256" key="2">
    <source>
        <dbReference type="ARBA" id="ARBA00022833"/>
    </source>
</evidence>
<gene>
    <name evidence="6" type="ORF">LAZ67_9000134</name>
</gene>
<keyword evidence="7" id="KW-1185">Reference proteome</keyword>
<sequence length="528" mass="58249">MPPNMFSFVPVCRWPLVCSAGGREGGAARCRRTSCSPQSVSQSFSCDGSTTTASTSGALWTAFVQVLPEDVAMPCRRRNILPAAASYARNLSVFAGPNNLPPLSFHSVHGENIQISRSGRTARRVDSFCKGIAFSNRAVQINERIYLRFVQISTNWSGGLRFGFTSNDPSRIHSPLPKYACPDLANKSGFWAKALAERHAVQDSVLYYYVTEDGEIIYGIDGVEMGIFMGGVDVKSPLWAILDVYGNTLSVEFVDIQTQLNNRLMGGGDSPVAEEYDEEEELPNPPAFCFHDLHGQNITLQNRKLGAVKMRGTSFQGYVFTSRALKPCEKLCIDISGDDGESVNFLTFGLTTCNPSSLSQQDLPDDPDDLMDRPEYWVVKKDVVQAPRVGDSFSFRFLPSGEVQVARNSDSYQTFLFVDGTQELWAFFDIQTFLGILIKEVAMTEPGSSSSSLPTLEIPAVEAAASLEDASRLGECILCCEQEINSIFYDCGHACMCFQCAKEQWSKSNQCPMCRRAIKDVIRIYSPA</sequence>
<name>A0ABY6KSA3_9ARAC</name>
<dbReference type="InterPro" id="IPR006573">
    <property type="entry name" value="NHR_dom"/>
</dbReference>
<dbReference type="PROSITE" id="PS50089">
    <property type="entry name" value="ZF_RING_2"/>
    <property type="match status" value="1"/>
</dbReference>
<organism evidence="6 7">
    <name type="scientific">Cordylochernes scorpioides</name>
    <dbReference type="NCBI Taxonomy" id="51811"/>
    <lineage>
        <taxon>Eukaryota</taxon>
        <taxon>Metazoa</taxon>
        <taxon>Ecdysozoa</taxon>
        <taxon>Arthropoda</taxon>
        <taxon>Chelicerata</taxon>
        <taxon>Arachnida</taxon>
        <taxon>Pseudoscorpiones</taxon>
        <taxon>Cheliferoidea</taxon>
        <taxon>Chernetidae</taxon>
        <taxon>Cordylochernes</taxon>
    </lineage>
</organism>
<evidence type="ECO:0000256" key="3">
    <source>
        <dbReference type="PROSITE-ProRule" id="PRU00175"/>
    </source>
</evidence>
<dbReference type="PANTHER" id="PTHR12429">
    <property type="entry name" value="NEURALIZED"/>
    <property type="match status" value="1"/>
</dbReference>
<feature type="domain" description="NHR" evidence="5">
    <location>
        <begin position="287"/>
        <end position="442"/>
    </location>
</feature>
<evidence type="ECO:0000259" key="4">
    <source>
        <dbReference type="PROSITE" id="PS50089"/>
    </source>
</evidence>
<evidence type="ECO:0000256" key="1">
    <source>
        <dbReference type="ARBA" id="ARBA00022771"/>
    </source>
</evidence>
<dbReference type="InterPro" id="IPR013083">
    <property type="entry name" value="Znf_RING/FYVE/PHD"/>
</dbReference>
<protein>
    <submittedName>
        <fullName evidence="6">NEURL1B</fullName>
    </submittedName>
</protein>
<keyword evidence="1 3" id="KW-0863">Zinc-finger</keyword>
<accession>A0ABY6KSA3</accession>
<keyword evidence="2" id="KW-0862">Zinc</keyword>
<dbReference type="PROSITE" id="PS51065">
    <property type="entry name" value="NHR"/>
    <property type="match status" value="2"/>
</dbReference>
<dbReference type="SUPFAM" id="SSF57850">
    <property type="entry name" value="RING/U-box"/>
    <property type="match status" value="1"/>
</dbReference>
<evidence type="ECO:0000313" key="6">
    <source>
        <dbReference type="EMBL" id="UYV71725.1"/>
    </source>
</evidence>
<evidence type="ECO:0000313" key="7">
    <source>
        <dbReference type="Proteomes" id="UP001235939"/>
    </source>
</evidence>
<dbReference type="Gene3D" id="2.60.120.920">
    <property type="match status" value="2"/>
</dbReference>
<dbReference type="SMART" id="SM00588">
    <property type="entry name" value="NEUZ"/>
    <property type="match status" value="2"/>
</dbReference>
<dbReference type="InterPro" id="IPR037962">
    <property type="entry name" value="Neuralized"/>
</dbReference>
<dbReference type="InterPro" id="IPR043136">
    <property type="entry name" value="B30.2/SPRY_sf"/>
</dbReference>
<dbReference type="CDD" id="cd16647">
    <property type="entry name" value="mRING-HC-C3HC5_NEU1"/>
    <property type="match status" value="1"/>
</dbReference>
<dbReference type="Proteomes" id="UP001235939">
    <property type="component" value="Chromosome 09"/>
</dbReference>
<dbReference type="InterPro" id="IPR001841">
    <property type="entry name" value="Znf_RING"/>
</dbReference>
<feature type="domain" description="NHR" evidence="5">
    <location>
        <begin position="102"/>
        <end position="256"/>
    </location>
</feature>
<evidence type="ECO:0000259" key="5">
    <source>
        <dbReference type="PROSITE" id="PS51065"/>
    </source>
</evidence>